<accession>A0A3S8U2B9</accession>
<dbReference type="CDD" id="cd00229">
    <property type="entry name" value="SGNH_hydrolase"/>
    <property type="match status" value="1"/>
</dbReference>
<dbReference type="KEGG" id="taw:EI545_02210"/>
<organism evidence="2 3">
    <name type="scientific">Tabrizicola piscis</name>
    <dbReference type="NCBI Taxonomy" id="2494374"/>
    <lineage>
        <taxon>Bacteria</taxon>
        <taxon>Pseudomonadati</taxon>
        <taxon>Pseudomonadota</taxon>
        <taxon>Alphaproteobacteria</taxon>
        <taxon>Rhodobacterales</taxon>
        <taxon>Paracoccaceae</taxon>
        <taxon>Tabrizicola</taxon>
    </lineage>
</organism>
<dbReference type="InterPro" id="IPR013830">
    <property type="entry name" value="SGNH_hydro"/>
</dbReference>
<dbReference type="InterPro" id="IPR036514">
    <property type="entry name" value="SGNH_hydro_sf"/>
</dbReference>
<feature type="domain" description="SGNH hydrolase-type esterase" evidence="1">
    <location>
        <begin position="29"/>
        <end position="209"/>
    </location>
</feature>
<dbReference type="Pfam" id="PF13472">
    <property type="entry name" value="Lipase_GDSL_2"/>
    <property type="match status" value="1"/>
</dbReference>
<protein>
    <submittedName>
        <fullName evidence="2">SGNH/GDSL hydrolase family protein</fullName>
    </submittedName>
</protein>
<gene>
    <name evidence="2" type="ORF">EI545_02210</name>
</gene>
<dbReference type="GO" id="GO:0016788">
    <property type="term" value="F:hydrolase activity, acting on ester bonds"/>
    <property type="evidence" value="ECO:0007669"/>
    <property type="project" value="UniProtKB-ARBA"/>
</dbReference>
<keyword evidence="2" id="KW-0378">Hydrolase</keyword>
<dbReference type="AlphaFoldDB" id="A0A3S8U2B9"/>
<keyword evidence="3" id="KW-1185">Reference proteome</keyword>
<evidence type="ECO:0000313" key="2">
    <source>
        <dbReference type="EMBL" id="AZL57760.1"/>
    </source>
</evidence>
<evidence type="ECO:0000313" key="3">
    <source>
        <dbReference type="Proteomes" id="UP000282002"/>
    </source>
</evidence>
<sequence length="225" mass="23766">MRKLHLTLTLVIFAACGPTSRQQDGDILVIGDSVLAWNRSSGGDVGSVIEAELGRDVVSRATFGARISGGGSGFLGSLSIPDQLVAGKWNWVVMNGGANDLGSSCGCTGCEAELDTLISQDATTGAIPDLIAKAQRSGANVLWVGYYQAPESRSFRGCRPFLVDMEQRIAEFARSRQGVSFIDAEDAFDPKARALFAADRTHPSVAGSAVIGRFVAREIARLSAQ</sequence>
<reference evidence="2 3" key="1">
    <citation type="submission" date="2018-12" db="EMBL/GenBank/DDBJ databases">
        <title>Complete genome sequencing of Tabrizicola sp. K13M18.</title>
        <authorList>
            <person name="Bae J.-W."/>
        </authorList>
    </citation>
    <scope>NUCLEOTIDE SEQUENCE [LARGE SCALE GENOMIC DNA]</scope>
    <source>
        <strain evidence="2 3">K13M18</strain>
    </source>
</reference>
<proteinExistence type="predicted"/>
<dbReference type="PROSITE" id="PS51257">
    <property type="entry name" value="PROKAR_LIPOPROTEIN"/>
    <property type="match status" value="1"/>
</dbReference>
<dbReference type="OrthoDB" id="7840049at2"/>
<dbReference type="EMBL" id="CP034328">
    <property type="protein sequence ID" value="AZL57760.1"/>
    <property type="molecule type" value="Genomic_DNA"/>
</dbReference>
<name>A0A3S8U2B9_9RHOB</name>
<dbReference type="Gene3D" id="3.40.50.1110">
    <property type="entry name" value="SGNH hydrolase"/>
    <property type="match status" value="1"/>
</dbReference>
<dbReference type="SUPFAM" id="SSF52266">
    <property type="entry name" value="SGNH hydrolase"/>
    <property type="match status" value="1"/>
</dbReference>
<dbReference type="Proteomes" id="UP000282002">
    <property type="component" value="Chromosome"/>
</dbReference>
<evidence type="ECO:0000259" key="1">
    <source>
        <dbReference type="Pfam" id="PF13472"/>
    </source>
</evidence>